<organism evidence="1 2">
    <name type="scientific">Dokdonia pacifica</name>
    <dbReference type="NCBI Taxonomy" id="1627892"/>
    <lineage>
        <taxon>Bacteria</taxon>
        <taxon>Pseudomonadati</taxon>
        <taxon>Bacteroidota</taxon>
        <taxon>Flavobacteriia</taxon>
        <taxon>Flavobacteriales</taxon>
        <taxon>Flavobacteriaceae</taxon>
        <taxon>Dokdonia</taxon>
    </lineage>
</organism>
<protein>
    <submittedName>
        <fullName evidence="1">Predicted esterase</fullName>
    </submittedName>
</protein>
<dbReference type="RefSeq" id="WP_089371413.1">
    <property type="nucleotide sequence ID" value="NZ_BMEP01000001.1"/>
</dbReference>
<dbReference type="SUPFAM" id="SSF53474">
    <property type="entry name" value="alpha/beta-Hydrolases"/>
    <property type="match status" value="1"/>
</dbReference>
<name>A0A238ZCC9_9FLAO</name>
<evidence type="ECO:0000313" key="1">
    <source>
        <dbReference type="EMBL" id="SNR80423.1"/>
    </source>
</evidence>
<accession>A0A238ZCC9</accession>
<reference evidence="1 2" key="1">
    <citation type="submission" date="2017-06" db="EMBL/GenBank/DDBJ databases">
        <authorList>
            <person name="Kim H.J."/>
            <person name="Triplett B.A."/>
        </authorList>
    </citation>
    <scope>NUCLEOTIDE SEQUENCE [LARGE SCALE GENOMIC DNA]</scope>
    <source>
        <strain evidence="1 2">DSM 25597</strain>
    </source>
</reference>
<sequence length="214" mass="24677">MTENQISYTHTNTYTTLNSFTAATKNVWLVFHGMGYLTKYFIKHFEGLDKEENYIIAPQAPSKYYQDKRFKYVGASWLTKENTALEKENILNYIDAVWEAESKKWEGQAVNLILMGYSQGVSIVTRWASSRNIDCKHLLLHSGAIPHELIPSDFEYLSPTATVTYLYGDKDEYINEARKTEQQLKGTALFGDRLQVEVFDGIHEVNETFINSNF</sequence>
<dbReference type="EMBL" id="FZNY01000003">
    <property type="protein sequence ID" value="SNR80423.1"/>
    <property type="molecule type" value="Genomic_DNA"/>
</dbReference>
<dbReference type="InterPro" id="IPR029058">
    <property type="entry name" value="AB_hydrolase_fold"/>
</dbReference>
<gene>
    <name evidence="1" type="ORF">SAMN06265376_10378</name>
</gene>
<dbReference type="Gene3D" id="3.40.50.1820">
    <property type="entry name" value="alpha/beta hydrolase"/>
    <property type="match status" value="1"/>
</dbReference>
<keyword evidence="2" id="KW-1185">Reference proteome</keyword>
<evidence type="ECO:0000313" key="2">
    <source>
        <dbReference type="Proteomes" id="UP000198379"/>
    </source>
</evidence>
<proteinExistence type="predicted"/>
<dbReference type="Proteomes" id="UP000198379">
    <property type="component" value="Unassembled WGS sequence"/>
</dbReference>
<dbReference type="OrthoDB" id="595091at2"/>
<dbReference type="AlphaFoldDB" id="A0A238ZCC9"/>